<evidence type="ECO:0000256" key="1">
    <source>
        <dbReference type="SAM" id="MobiDB-lite"/>
    </source>
</evidence>
<dbReference type="Proteomes" id="UP000232722">
    <property type="component" value="Unassembled WGS sequence"/>
</dbReference>
<proteinExistence type="predicted"/>
<protein>
    <submittedName>
        <fullName evidence="2">Uncharacterized protein</fullName>
    </submittedName>
</protein>
<reference evidence="2 3" key="1">
    <citation type="submission" date="2016-04" db="EMBL/GenBank/DDBJ databases">
        <title>Genome analyses suggest a sexual origin of heterokaryosis in a supposedly ancient asexual fungus.</title>
        <authorList>
            <person name="Ropars J."/>
            <person name="Sedzielewska K."/>
            <person name="Noel J."/>
            <person name="Charron P."/>
            <person name="Farinelli L."/>
            <person name="Marton T."/>
            <person name="Kruger M."/>
            <person name="Pelin A."/>
            <person name="Brachmann A."/>
            <person name="Corradi N."/>
        </authorList>
    </citation>
    <scope>NUCLEOTIDE SEQUENCE [LARGE SCALE GENOMIC DNA]</scope>
    <source>
        <strain evidence="2 3">A5</strain>
    </source>
</reference>
<organism evidence="2 3">
    <name type="scientific">Rhizophagus irregularis</name>
    <dbReference type="NCBI Taxonomy" id="588596"/>
    <lineage>
        <taxon>Eukaryota</taxon>
        <taxon>Fungi</taxon>
        <taxon>Fungi incertae sedis</taxon>
        <taxon>Mucoromycota</taxon>
        <taxon>Glomeromycotina</taxon>
        <taxon>Glomeromycetes</taxon>
        <taxon>Glomerales</taxon>
        <taxon>Glomeraceae</taxon>
        <taxon>Rhizophagus</taxon>
    </lineage>
</organism>
<feature type="region of interest" description="Disordered" evidence="1">
    <location>
        <begin position="24"/>
        <end position="62"/>
    </location>
</feature>
<name>A0A2N0NSL3_9GLOM</name>
<gene>
    <name evidence="2" type="ORF">RhiirA5_367398</name>
</gene>
<comment type="caution">
    <text evidence="2">The sequence shown here is derived from an EMBL/GenBank/DDBJ whole genome shotgun (WGS) entry which is preliminary data.</text>
</comment>
<accession>A0A2N0NSL3</accession>
<dbReference type="AlphaFoldDB" id="A0A2N0NSL3"/>
<reference evidence="2 3" key="2">
    <citation type="submission" date="2017-09" db="EMBL/GenBank/DDBJ databases">
        <title>Extensive intraspecific genome diversity in a model arbuscular mycorrhizal fungus.</title>
        <authorList>
            <person name="Chen E.C."/>
            <person name="Morin E."/>
            <person name="Beaudet D."/>
            <person name="Noel J."/>
            <person name="Ndikumana S."/>
            <person name="Charron P."/>
            <person name="St-Onge C."/>
            <person name="Giorgi J."/>
            <person name="Grigoriev I.V."/>
            <person name="Roux C."/>
            <person name="Martin F.M."/>
            <person name="Corradi N."/>
        </authorList>
    </citation>
    <scope>NUCLEOTIDE SEQUENCE [LARGE SCALE GENOMIC DNA]</scope>
    <source>
        <strain evidence="2 3">A5</strain>
    </source>
</reference>
<evidence type="ECO:0000313" key="2">
    <source>
        <dbReference type="EMBL" id="PKB97557.1"/>
    </source>
</evidence>
<dbReference type="EMBL" id="LLXJ01003117">
    <property type="protein sequence ID" value="PKB97557.1"/>
    <property type="molecule type" value="Genomic_DNA"/>
</dbReference>
<evidence type="ECO:0000313" key="3">
    <source>
        <dbReference type="Proteomes" id="UP000232722"/>
    </source>
</evidence>
<sequence length="62" mass="7394">MIDLPKESNIWREIYSSQKVSEWLRGRTSKKRKSQNNDKANLSKMKQEVDNEQKRRRASGKT</sequence>